<dbReference type="SUPFAM" id="SSF160582">
    <property type="entry name" value="MbtH-like"/>
    <property type="match status" value="1"/>
</dbReference>
<dbReference type="InterPro" id="IPR037407">
    <property type="entry name" value="MLP_fam"/>
</dbReference>
<dbReference type="GO" id="GO:0019290">
    <property type="term" value="P:siderophore biosynthetic process"/>
    <property type="evidence" value="ECO:0007669"/>
    <property type="project" value="TreeGrafter"/>
</dbReference>
<proteinExistence type="predicted"/>
<dbReference type="Gene3D" id="3.90.820.10">
    <property type="entry name" value="Structural Genomics, Unknown Function 30-nov-00 1gh9 Mol_id"/>
    <property type="match status" value="1"/>
</dbReference>
<evidence type="ECO:0000313" key="2">
    <source>
        <dbReference type="EMBL" id="OAN26356.1"/>
    </source>
</evidence>
<evidence type="ECO:0000313" key="3">
    <source>
        <dbReference type="Proteomes" id="UP000078396"/>
    </source>
</evidence>
<evidence type="ECO:0000259" key="1">
    <source>
        <dbReference type="SMART" id="SM00923"/>
    </source>
</evidence>
<dbReference type="PANTHER" id="PTHR38444:SF1">
    <property type="entry name" value="ENTEROBACTIN BIOSYNTHESIS PROTEIN YBDZ"/>
    <property type="match status" value="1"/>
</dbReference>
<reference evidence="2 3" key="1">
    <citation type="submission" date="2016-04" db="EMBL/GenBank/DDBJ databases">
        <title>Draft Genome Sequences of Staphylococcus capitis Strain H36, S. capitis Strain H65, S. cohnii Strain H62, S. hominis Strain H69, Mycobacterium iranicum Strain H39, Plantibacter sp. Strain H53, Pseudomonas oryzihabitans Strain H72, and Microbacterium sp. Strain H83, isolated from residential settings.</title>
        <authorList>
            <person name="Lymperopoulou D."/>
            <person name="Adams R.I."/>
            <person name="Lindow S."/>
            <person name="Coil D.A."/>
            <person name="Jospin G."/>
            <person name="Eisen J.A."/>
        </authorList>
    </citation>
    <scope>NUCLEOTIDE SEQUENCE [LARGE SCALE GENOMIC DNA]</scope>
    <source>
        <strain evidence="2 3">H39</strain>
    </source>
</reference>
<sequence>MSVNPFDDANGSFLVLINDEEQHSLWPTFAEVPAGWRVVYGEAGRDACLEYIEQHWPDIRPRSLRERLAADGNSR</sequence>
<dbReference type="OrthoDB" id="7584480at2"/>
<feature type="domain" description="MbtH-like" evidence="1">
    <location>
        <begin position="4"/>
        <end position="54"/>
    </location>
</feature>
<dbReference type="Pfam" id="PF03621">
    <property type="entry name" value="MbtH"/>
    <property type="match status" value="1"/>
</dbReference>
<dbReference type="RefSeq" id="WP_064285354.1">
    <property type="nucleotide sequence ID" value="NZ_LWCS01000098.1"/>
</dbReference>
<protein>
    <submittedName>
        <fullName evidence="2">Protein mbtH</fullName>
    </submittedName>
</protein>
<name>A0A178LB56_MYCIR</name>
<dbReference type="SMART" id="SM00923">
    <property type="entry name" value="MbtH"/>
    <property type="match status" value="1"/>
</dbReference>
<dbReference type="AlphaFoldDB" id="A0A178LB56"/>
<dbReference type="GO" id="GO:0005829">
    <property type="term" value="C:cytosol"/>
    <property type="evidence" value="ECO:0007669"/>
    <property type="project" value="TreeGrafter"/>
</dbReference>
<accession>A0A178LB56</accession>
<dbReference type="Proteomes" id="UP000078396">
    <property type="component" value="Unassembled WGS sequence"/>
</dbReference>
<comment type="caution">
    <text evidence="2">The sequence shown here is derived from an EMBL/GenBank/DDBJ whole genome shotgun (WGS) entry which is preliminary data.</text>
</comment>
<dbReference type="EMBL" id="LWCS01000098">
    <property type="protein sequence ID" value="OAN26356.1"/>
    <property type="molecule type" value="Genomic_DNA"/>
</dbReference>
<organism evidence="2 3">
    <name type="scientific">Mycolicibacterium iranicum</name>
    <name type="common">Mycobacterium iranicum</name>
    <dbReference type="NCBI Taxonomy" id="912594"/>
    <lineage>
        <taxon>Bacteria</taxon>
        <taxon>Bacillati</taxon>
        <taxon>Actinomycetota</taxon>
        <taxon>Actinomycetes</taxon>
        <taxon>Mycobacteriales</taxon>
        <taxon>Mycobacteriaceae</taxon>
        <taxon>Mycolicibacterium</taxon>
    </lineage>
</organism>
<dbReference type="PANTHER" id="PTHR38444">
    <property type="entry name" value="ENTEROBACTIN BIOSYNTHESIS PROTEIN YBDZ"/>
    <property type="match status" value="1"/>
</dbReference>
<gene>
    <name evidence="2" type="ORF">A4X20_11865</name>
</gene>
<dbReference type="InterPro" id="IPR038020">
    <property type="entry name" value="MbtH-like_sf"/>
</dbReference>
<dbReference type="InterPro" id="IPR005153">
    <property type="entry name" value="MbtH-like_dom"/>
</dbReference>